<name>A0A0U5EV16_9PROT</name>
<reference evidence="2" key="1">
    <citation type="submission" date="2014-09" db="EMBL/GenBank/DDBJ databases">
        <authorList>
            <person name="Illeghems K.G."/>
        </authorList>
    </citation>
    <scope>NUCLEOTIDE SEQUENCE [LARGE SCALE GENOMIC DNA]</scope>
    <source>
        <strain evidence="2">108B</strain>
    </source>
</reference>
<dbReference type="KEGG" id="asz:ASN_2228"/>
<dbReference type="PATRIC" id="fig|446692.3.peg.2314"/>
<gene>
    <name evidence="1" type="ORF">ASN_2228</name>
</gene>
<dbReference type="Proteomes" id="UP000056109">
    <property type="component" value="Chromosome I"/>
</dbReference>
<evidence type="ECO:0000313" key="1">
    <source>
        <dbReference type="EMBL" id="CEF41529.1"/>
    </source>
</evidence>
<evidence type="ECO:0000313" key="2">
    <source>
        <dbReference type="Proteomes" id="UP000056109"/>
    </source>
</evidence>
<dbReference type="AlphaFoldDB" id="A0A0U5EV16"/>
<organism evidence="1 2">
    <name type="scientific">Acetobacter senegalensis</name>
    <dbReference type="NCBI Taxonomy" id="446692"/>
    <lineage>
        <taxon>Bacteria</taxon>
        <taxon>Pseudomonadati</taxon>
        <taxon>Pseudomonadota</taxon>
        <taxon>Alphaproteobacteria</taxon>
        <taxon>Acetobacterales</taxon>
        <taxon>Acetobacteraceae</taxon>
        <taxon>Acetobacter</taxon>
    </lineage>
</organism>
<dbReference type="EMBL" id="LN606600">
    <property type="protein sequence ID" value="CEF41529.1"/>
    <property type="molecule type" value="Genomic_DNA"/>
</dbReference>
<protein>
    <submittedName>
        <fullName evidence="1">Uncharacterized protein</fullName>
    </submittedName>
</protein>
<proteinExistence type="predicted"/>
<accession>A0A0U5EV16</accession>
<sequence length="275" mass="29399">MRLAAEKQAEPSGQEKSTIMTLVHNLLRHRSALLLPCAVLAGTTFLSPRHAQAAHSLITQFQGCTADGQTGPVAAPTVLPTPFALAAPLPAGLTLYASQDLAAVGPVGWHCLQLYGSSGTFLMLRPEAFPQSDRAALEAQTNGPGIQLSSTFGTTSGRFDVARTVARAFPNYQAYVQSVIQEGIEPASHFPSGPYPDDQITREGDRDVAFTTPPHTTGFGTESRLIANNSPIQGLLHLTTAHDLMALQVRLPPSQSHLTQTIIEQTRKLNADFGR</sequence>
<keyword evidence="2" id="KW-1185">Reference proteome</keyword>